<evidence type="ECO:0000259" key="2">
    <source>
        <dbReference type="Pfam" id="PF09990"/>
    </source>
</evidence>
<dbReference type="Pfam" id="PF09990">
    <property type="entry name" value="DUF2231"/>
    <property type="match status" value="1"/>
</dbReference>
<evidence type="ECO:0000313" key="4">
    <source>
        <dbReference type="Proteomes" id="UP000187181"/>
    </source>
</evidence>
<reference evidence="4" key="1">
    <citation type="submission" date="2017-01" db="EMBL/GenBank/DDBJ databases">
        <authorList>
            <person name="Varghese N."/>
            <person name="Submissions S."/>
        </authorList>
    </citation>
    <scope>NUCLEOTIDE SEQUENCE [LARGE SCALE GENOMIC DNA]</scope>
    <source>
        <strain evidence="4">LP100</strain>
    </source>
</reference>
<feature type="transmembrane region" description="Helical" evidence="1">
    <location>
        <begin position="90"/>
        <end position="108"/>
    </location>
</feature>
<feature type="domain" description="DUF2231" evidence="2">
    <location>
        <begin position="12"/>
        <end position="153"/>
    </location>
</feature>
<keyword evidence="1" id="KW-0812">Transmembrane</keyword>
<evidence type="ECO:0000313" key="3">
    <source>
        <dbReference type="EMBL" id="SIT76356.1"/>
    </source>
</evidence>
<organism evidence="3 4">
    <name type="scientific">Pontibacter indicus</name>
    <dbReference type="NCBI Taxonomy" id="1317125"/>
    <lineage>
        <taxon>Bacteria</taxon>
        <taxon>Pseudomonadati</taxon>
        <taxon>Bacteroidota</taxon>
        <taxon>Cytophagia</taxon>
        <taxon>Cytophagales</taxon>
        <taxon>Hymenobacteraceae</taxon>
        <taxon>Pontibacter</taxon>
    </lineage>
</organism>
<evidence type="ECO:0000256" key="1">
    <source>
        <dbReference type="SAM" id="Phobius"/>
    </source>
</evidence>
<dbReference type="RefSeq" id="WP_076665759.1">
    <property type="nucleotide sequence ID" value="NZ_FTPP01000001.1"/>
</dbReference>
<keyword evidence="1" id="KW-1133">Transmembrane helix</keyword>
<feature type="transmembrane region" description="Helical" evidence="1">
    <location>
        <begin position="120"/>
        <end position="137"/>
    </location>
</feature>
<dbReference type="EMBL" id="FTPP01000001">
    <property type="protein sequence ID" value="SIT76356.1"/>
    <property type="molecule type" value="Genomic_DNA"/>
</dbReference>
<dbReference type="OrthoDB" id="5298381at2"/>
<keyword evidence="1" id="KW-0472">Membrane</keyword>
<sequence length="163" mass="17767">MEELLSWRTEAWHPLTVHFPVALLLFATLAKLLAVLLKPQPAAFWHRMGAYLLSAGTAGAWLSIYTGDLADGIVSRQLCDPTVLKSHELAAYNLAYLFTAASVLDLSIMVDWVQRYKRPLSAVMVVLMLVGSGYLAYTGHLGAKLVYEQAGGVQVPLSDCAGF</sequence>
<name>A0A1R3WG27_9BACT</name>
<protein>
    <submittedName>
        <fullName evidence="3">Uncharacterized membrane protein</fullName>
    </submittedName>
</protein>
<proteinExistence type="predicted"/>
<dbReference type="AlphaFoldDB" id="A0A1R3WG27"/>
<dbReference type="STRING" id="1317125.SAMN05444128_0326"/>
<feature type="transmembrane region" description="Helical" evidence="1">
    <location>
        <begin position="49"/>
        <end position="70"/>
    </location>
</feature>
<dbReference type="InterPro" id="IPR019251">
    <property type="entry name" value="DUF2231_TM"/>
</dbReference>
<gene>
    <name evidence="3" type="ORF">SAMN05444128_0326</name>
</gene>
<feature type="transmembrane region" description="Helical" evidence="1">
    <location>
        <begin position="15"/>
        <end position="37"/>
    </location>
</feature>
<accession>A0A1R3WG27</accession>
<keyword evidence="4" id="KW-1185">Reference proteome</keyword>
<dbReference type="Proteomes" id="UP000187181">
    <property type="component" value="Unassembled WGS sequence"/>
</dbReference>